<dbReference type="AlphaFoldDB" id="A0A7W2FMF7"/>
<protein>
    <submittedName>
        <fullName evidence="1">Uncharacterized protein</fullName>
    </submittedName>
</protein>
<accession>A0A7W2FMF7</accession>
<proteinExistence type="predicted"/>
<keyword evidence="2" id="KW-1185">Reference proteome</keyword>
<comment type="caution">
    <text evidence="1">The sequence shown here is derived from an EMBL/GenBank/DDBJ whole genome shotgun (WGS) entry which is preliminary data.</text>
</comment>
<sequence length="59" mass="6951">MNKESIRNLYQMIDSLSGDERQQLLAYLNSATNKVKNREFITQEELDLIYTMLNAEKPK</sequence>
<dbReference type="EMBL" id="JACFYF010000001">
    <property type="protein sequence ID" value="MBA5760790.1"/>
    <property type="molecule type" value="Genomic_DNA"/>
</dbReference>
<organism evidence="1 2">
    <name type="scientific">Vibrio marinisediminis</name>
    <dbReference type="NCBI Taxonomy" id="2758441"/>
    <lineage>
        <taxon>Bacteria</taxon>
        <taxon>Pseudomonadati</taxon>
        <taxon>Pseudomonadota</taxon>
        <taxon>Gammaproteobacteria</taxon>
        <taxon>Vibrionales</taxon>
        <taxon>Vibrionaceae</taxon>
        <taxon>Vibrio</taxon>
    </lineage>
</organism>
<gene>
    <name evidence="1" type="ORF">H2O73_00410</name>
</gene>
<evidence type="ECO:0000313" key="2">
    <source>
        <dbReference type="Proteomes" id="UP000571701"/>
    </source>
</evidence>
<evidence type="ECO:0000313" key="1">
    <source>
        <dbReference type="EMBL" id="MBA5760790.1"/>
    </source>
</evidence>
<dbReference type="RefSeq" id="WP_182105433.1">
    <property type="nucleotide sequence ID" value="NZ_JACFYF010000001.1"/>
</dbReference>
<reference evidence="1 2" key="1">
    <citation type="submission" date="2020-07" db="EMBL/GenBank/DDBJ databases">
        <title>Vibrio marinisediminis sp. nov., isolated from marine sediment.</title>
        <authorList>
            <person name="Ji X."/>
        </authorList>
    </citation>
    <scope>NUCLEOTIDE SEQUENCE [LARGE SCALE GENOMIC DNA]</scope>
    <source>
        <strain evidence="1 2">404</strain>
    </source>
</reference>
<dbReference type="Proteomes" id="UP000571701">
    <property type="component" value="Unassembled WGS sequence"/>
</dbReference>
<name>A0A7W2FMF7_9VIBR</name>